<feature type="transmembrane region" description="Helical" evidence="1">
    <location>
        <begin position="65"/>
        <end position="87"/>
    </location>
</feature>
<evidence type="ECO:0000313" key="4">
    <source>
        <dbReference type="Proteomes" id="UP000184036"/>
    </source>
</evidence>
<dbReference type="EMBL" id="FQWE01000009">
    <property type="protein sequence ID" value="SHG34846.1"/>
    <property type="molecule type" value="Genomic_DNA"/>
</dbReference>
<proteinExistence type="predicted"/>
<dbReference type="OrthoDB" id="1118259at2"/>
<feature type="transmembrane region" description="Helical" evidence="1">
    <location>
        <begin position="145"/>
        <end position="167"/>
    </location>
</feature>
<dbReference type="Proteomes" id="UP000184036">
    <property type="component" value="Unassembled WGS sequence"/>
</dbReference>
<dbReference type="GO" id="GO:0005886">
    <property type="term" value="C:plasma membrane"/>
    <property type="evidence" value="ECO:0007669"/>
    <property type="project" value="TreeGrafter"/>
</dbReference>
<dbReference type="InterPro" id="IPR032816">
    <property type="entry name" value="VTT_dom"/>
</dbReference>
<accession>A0A1M5J2M9</accession>
<dbReference type="PANTHER" id="PTHR42709">
    <property type="entry name" value="ALKALINE PHOSPHATASE LIKE PROTEIN"/>
    <property type="match status" value="1"/>
</dbReference>
<feature type="transmembrane region" description="Helical" evidence="1">
    <location>
        <begin position="24"/>
        <end position="45"/>
    </location>
</feature>
<keyword evidence="1" id="KW-0812">Transmembrane</keyword>
<evidence type="ECO:0000256" key="1">
    <source>
        <dbReference type="SAM" id="Phobius"/>
    </source>
</evidence>
<sequence>MKRLLLLNRYYKITQFYSFLKNTAVKGGIAILVFGTILLFLEYFFLDFNTLLKSLVATYSPKVIILFFLLSETILGLVPPEIFIAWASKSATPWLFLFILASMSYLGGIIAYFIGNRLFLIPAVKNHIENKIAIHINNLKKWGGLFVFIGAMLPLPHSIVSLACGLIKYNFKHYLLWALFRYVRFVLYALIIFQIF</sequence>
<organism evidence="3 4">
    <name type="scientific">Flavobacterium segetis</name>
    <dbReference type="NCBI Taxonomy" id="271157"/>
    <lineage>
        <taxon>Bacteria</taxon>
        <taxon>Pseudomonadati</taxon>
        <taxon>Bacteroidota</taxon>
        <taxon>Flavobacteriia</taxon>
        <taxon>Flavobacteriales</taxon>
        <taxon>Flavobacteriaceae</taxon>
        <taxon>Flavobacterium</taxon>
    </lineage>
</organism>
<evidence type="ECO:0000259" key="2">
    <source>
        <dbReference type="Pfam" id="PF09335"/>
    </source>
</evidence>
<dbReference type="STRING" id="271157.SAMN05444396_10967"/>
<keyword evidence="1" id="KW-1133">Transmembrane helix</keyword>
<dbReference type="RefSeq" id="WP_084673549.1">
    <property type="nucleotide sequence ID" value="NZ_FQWE01000009.1"/>
</dbReference>
<dbReference type="PANTHER" id="PTHR42709:SF11">
    <property type="entry name" value="DEDA FAMILY PROTEIN"/>
    <property type="match status" value="1"/>
</dbReference>
<feature type="transmembrane region" description="Helical" evidence="1">
    <location>
        <begin position="174"/>
        <end position="195"/>
    </location>
</feature>
<evidence type="ECO:0000313" key="3">
    <source>
        <dbReference type="EMBL" id="SHG34846.1"/>
    </source>
</evidence>
<dbReference type="Pfam" id="PF09335">
    <property type="entry name" value="VTT_dom"/>
    <property type="match status" value="1"/>
</dbReference>
<reference evidence="4" key="1">
    <citation type="submission" date="2016-11" db="EMBL/GenBank/DDBJ databases">
        <authorList>
            <person name="Varghese N."/>
            <person name="Submissions S."/>
        </authorList>
    </citation>
    <scope>NUCLEOTIDE SEQUENCE [LARGE SCALE GENOMIC DNA]</scope>
    <source>
        <strain evidence="4">DSM 19741</strain>
    </source>
</reference>
<keyword evidence="4" id="KW-1185">Reference proteome</keyword>
<feature type="transmembrane region" description="Helical" evidence="1">
    <location>
        <begin position="94"/>
        <end position="114"/>
    </location>
</feature>
<dbReference type="AlphaFoldDB" id="A0A1M5J2M9"/>
<keyword evidence="1" id="KW-0472">Membrane</keyword>
<gene>
    <name evidence="3" type="ORF">SAMN05444396_10967</name>
</gene>
<name>A0A1M5J2M9_9FLAO</name>
<feature type="domain" description="VTT" evidence="2">
    <location>
        <begin position="78"/>
        <end position="191"/>
    </location>
</feature>
<dbReference type="InterPro" id="IPR051311">
    <property type="entry name" value="DedA_domain"/>
</dbReference>
<protein>
    <submittedName>
        <fullName evidence="3">Membrane protein YqaA, SNARE-associated domain</fullName>
    </submittedName>
</protein>